<name>A8NJY1_COPC7</name>
<gene>
    <name evidence="3" type="ORF">CC1G_11729</name>
</gene>
<feature type="region of interest" description="Disordered" evidence="1">
    <location>
        <begin position="218"/>
        <end position="241"/>
    </location>
</feature>
<dbReference type="RefSeq" id="XP_001834320.1">
    <property type="nucleotide sequence ID" value="XM_001834268.1"/>
</dbReference>
<protein>
    <submittedName>
        <fullName evidence="3">Uncharacterized protein</fullName>
    </submittedName>
</protein>
<dbReference type="AlphaFoldDB" id="A8NJY1"/>
<accession>A8NJY1</accession>
<evidence type="ECO:0000256" key="1">
    <source>
        <dbReference type="SAM" id="MobiDB-lite"/>
    </source>
</evidence>
<dbReference type="InParanoid" id="A8NJY1"/>
<dbReference type="PANTHER" id="PTHR34862:SF1">
    <property type="entry name" value="SPARK DOMAIN-CONTAINING PROTEIN"/>
    <property type="match status" value="1"/>
</dbReference>
<proteinExistence type="predicted"/>
<dbReference type="GeneID" id="6010834"/>
<dbReference type="EMBL" id="AACS02000010">
    <property type="protein sequence ID" value="EAU87510.1"/>
    <property type="molecule type" value="Genomic_DNA"/>
</dbReference>
<reference evidence="3 4" key="1">
    <citation type="journal article" date="2010" name="Proc. Natl. Acad. Sci. U.S.A.">
        <title>Insights into evolution of multicellular fungi from the assembled chromosomes of the mushroom Coprinopsis cinerea (Coprinus cinereus).</title>
        <authorList>
            <person name="Stajich J.E."/>
            <person name="Wilke S.K."/>
            <person name="Ahren D."/>
            <person name="Au C.H."/>
            <person name="Birren B.W."/>
            <person name="Borodovsky M."/>
            <person name="Burns C."/>
            <person name="Canback B."/>
            <person name="Casselton L.A."/>
            <person name="Cheng C.K."/>
            <person name="Deng J."/>
            <person name="Dietrich F.S."/>
            <person name="Fargo D.C."/>
            <person name="Farman M.L."/>
            <person name="Gathman A.C."/>
            <person name="Goldberg J."/>
            <person name="Guigo R."/>
            <person name="Hoegger P.J."/>
            <person name="Hooker J.B."/>
            <person name="Huggins A."/>
            <person name="James T.Y."/>
            <person name="Kamada T."/>
            <person name="Kilaru S."/>
            <person name="Kodira C."/>
            <person name="Kues U."/>
            <person name="Kupfer D."/>
            <person name="Kwan H.S."/>
            <person name="Lomsadze A."/>
            <person name="Li W."/>
            <person name="Lilly W.W."/>
            <person name="Ma L.J."/>
            <person name="Mackey A.J."/>
            <person name="Manning G."/>
            <person name="Martin F."/>
            <person name="Muraguchi H."/>
            <person name="Natvig D.O."/>
            <person name="Palmerini H."/>
            <person name="Ramesh M.A."/>
            <person name="Rehmeyer C.J."/>
            <person name="Roe B.A."/>
            <person name="Shenoy N."/>
            <person name="Stanke M."/>
            <person name="Ter-Hovhannisyan V."/>
            <person name="Tunlid A."/>
            <person name="Velagapudi R."/>
            <person name="Vision T.J."/>
            <person name="Zeng Q."/>
            <person name="Zolan M.E."/>
            <person name="Pukkila P.J."/>
        </authorList>
    </citation>
    <scope>NUCLEOTIDE SEQUENCE [LARGE SCALE GENOMIC DNA]</scope>
    <source>
        <strain evidence="4">Okayama-7 / 130 / ATCC MYA-4618 / FGSC 9003</strain>
    </source>
</reference>
<dbReference type="KEGG" id="cci:CC1G_11729"/>
<dbReference type="VEuPathDB" id="FungiDB:CC1G_11729"/>
<dbReference type="OMA" id="SNEYCAA"/>
<dbReference type="OrthoDB" id="2536450at2759"/>
<evidence type="ECO:0000256" key="2">
    <source>
        <dbReference type="SAM" id="SignalP"/>
    </source>
</evidence>
<keyword evidence="4" id="KW-1185">Reference proteome</keyword>
<dbReference type="PANTHER" id="PTHR34862">
    <property type="entry name" value="SPARK DOMAIN-CONTAINING PROTEIN"/>
    <property type="match status" value="1"/>
</dbReference>
<evidence type="ECO:0000313" key="4">
    <source>
        <dbReference type="Proteomes" id="UP000001861"/>
    </source>
</evidence>
<feature type="compositionally biased region" description="Low complexity" evidence="1">
    <location>
        <begin position="219"/>
        <end position="236"/>
    </location>
</feature>
<comment type="caution">
    <text evidence="3">The sequence shown here is derived from an EMBL/GenBank/DDBJ whole genome shotgun (WGS) entry which is preliminary data.</text>
</comment>
<keyword evidence="2" id="KW-0732">Signal</keyword>
<dbReference type="Proteomes" id="UP000001861">
    <property type="component" value="Unassembled WGS sequence"/>
</dbReference>
<sequence length="268" mass="28343">MFNSRSLAVAAFVAYVAAQATDDAGLGEQDFSISESCRNTISELASSPDARCLSASPLLPLFTSENPLNVEVAPLLKEWLPEMCSAPSCTNDNIAAIIDTATTGCEELAVSEEDKEGVQAMIELYYPIARRILCLKDGNDHCAVKIVEALQTEPLTIENIHRIMAVTEFGKDLLCSDCGKAIFNVLIEDYPGLSENTAVSGYVTNMCGANFTDGQDPLAQGSKSNSSDSNNDQADGSTDDESGVSRGLYFGAAASFVAIVASVVATLL</sequence>
<feature type="chain" id="PRO_5002726531" evidence="2">
    <location>
        <begin position="19"/>
        <end position="268"/>
    </location>
</feature>
<evidence type="ECO:0000313" key="3">
    <source>
        <dbReference type="EMBL" id="EAU87510.1"/>
    </source>
</evidence>
<feature type="signal peptide" evidence="2">
    <location>
        <begin position="1"/>
        <end position="18"/>
    </location>
</feature>
<organism evidence="3 4">
    <name type="scientific">Coprinopsis cinerea (strain Okayama-7 / 130 / ATCC MYA-4618 / FGSC 9003)</name>
    <name type="common">Inky cap fungus</name>
    <name type="synonym">Hormographiella aspergillata</name>
    <dbReference type="NCBI Taxonomy" id="240176"/>
    <lineage>
        <taxon>Eukaryota</taxon>
        <taxon>Fungi</taxon>
        <taxon>Dikarya</taxon>
        <taxon>Basidiomycota</taxon>
        <taxon>Agaricomycotina</taxon>
        <taxon>Agaricomycetes</taxon>
        <taxon>Agaricomycetidae</taxon>
        <taxon>Agaricales</taxon>
        <taxon>Agaricineae</taxon>
        <taxon>Psathyrellaceae</taxon>
        <taxon>Coprinopsis</taxon>
    </lineage>
</organism>